<protein>
    <recommendedName>
        <fullName evidence="2">Dihydroorotase</fullName>
    </recommendedName>
</protein>
<dbReference type="InterPro" id="IPR011059">
    <property type="entry name" value="Metal-dep_hydrolase_composite"/>
</dbReference>
<accession>A0A746JYE6</accession>
<reference evidence="1" key="2">
    <citation type="submission" date="2020-02" db="EMBL/GenBank/DDBJ databases">
        <authorList>
            <consortium name="NCBI Pathogen Detection Project"/>
        </authorList>
    </citation>
    <scope>NUCLEOTIDE SEQUENCE</scope>
    <source>
        <strain evidence="1">MA.R48</strain>
    </source>
</reference>
<dbReference type="Gene3D" id="2.30.40.10">
    <property type="entry name" value="Urease, subunit C, domain 1"/>
    <property type="match status" value="1"/>
</dbReference>
<dbReference type="InterPro" id="IPR020043">
    <property type="entry name" value="Deacetylase_Atu3266-like"/>
</dbReference>
<reference evidence="1" key="1">
    <citation type="journal article" date="2018" name="Genome Biol.">
        <title>SKESA: strategic k-mer extension for scrupulous assemblies.</title>
        <authorList>
            <person name="Souvorov A."/>
            <person name="Agarwala R."/>
            <person name="Lipman D.J."/>
        </authorList>
    </citation>
    <scope>NUCLEOTIDE SEQUENCE</scope>
    <source>
        <strain evidence="1">MA.R48</strain>
    </source>
</reference>
<proteinExistence type="predicted"/>
<name>A0A746JYE6_SALER</name>
<sequence length="76" mass="8472">MMKNDILITGGHIIDPARNINEINNLRIINDIIVDADKYPVTSETRIIHADGMIVTPGLIDYHAHVFYDATEGGVR</sequence>
<evidence type="ECO:0008006" key="2">
    <source>
        <dbReference type="Google" id="ProtNLM"/>
    </source>
</evidence>
<evidence type="ECO:0000313" key="1">
    <source>
        <dbReference type="EMBL" id="HAF3881205.1"/>
    </source>
</evidence>
<dbReference type="AlphaFoldDB" id="A0A746JYE6"/>
<dbReference type="PANTHER" id="PTHR42717:SF1">
    <property type="entry name" value="IMIDAZOLONEPROPIONASE AND RELATED AMIDOHYDROLASES"/>
    <property type="match status" value="1"/>
</dbReference>
<gene>
    <name evidence="1" type="ORF">G8A47_004881</name>
</gene>
<dbReference type="EMBL" id="DAAUYY010000027">
    <property type="protein sequence ID" value="HAF3881205.1"/>
    <property type="molecule type" value="Genomic_DNA"/>
</dbReference>
<dbReference type="GO" id="GO:0019213">
    <property type="term" value="F:deacetylase activity"/>
    <property type="evidence" value="ECO:0007669"/>
    <property type="project" value="InterPro"/>
</dbReference>
<feature type="non-terminal residue" evidence="1">
    <location>
        <position position="76"/>
    </location>
</feature>
<dbReference type="SUPFAM" id="SSF51338">
    <property type="entry name" value="Composite domain of metallo-dependent hydrolases"/>
    <property type="match status" value="1"/>
</dbReference>
<dbReference type="GO" id="GO:0016810">
    <property type="term" value="F:hydrolase activity, acting on carbon-nitrogen (but not peptide) bonds"/>
    <property type="evidence" value="ECO:0007669"/>
    <property type="project" value="InterPro"/>
</dbReference>
<comment type="caution">
    <text evidence="1">The sequence shown here is derived from an EMBL/GenBank/DDBJ whole genome shotgun (WGS) entry which is preliminary data.</text>
</comment>
<organism evidence="1">
    <name type="scientific">Salmonella enterica</name>
    <name type="common">Salmonella choleraesuis</name>
    <dbReference type="NCBI Taxonomy" id="28901"/>
    <lineage>
        <taxon>Bacteria</taxon>
        <taxon>Pseudomonadati</taxon>
        <taxon>Pseudomonadota</taxon>
        <taxon>Gammaproteobacteria</taxon>
        <taxon>Enterobacterales</taxon>
        <taxon>Enterobacteriaceae</taxon>
        <taxon>Salmonella</taxon>
    </lineage>
</organism>
<dbReference type="PANTHER" id="PTHR42717">
    <property type="entry name" value="DIHYDROOROTASE-RELATED"/>
    <property type="match status" value="1"/>
</dbReference>